<feature type="signal peptide" evidence="1">
    <location>
        <begin position="1"/>
        <end position="21"/>
    </location>
</feature>
<keyword evidence="3" id="KW-1185">Reference proteome</keyword>
<evidence type="ECO:0000313" key="2">
    <source>
        <dbReference type="EMBL" id="CAD1479245.1"/>
    </source>
</evidence>
<proteinExistence type="predicted"/>
<dbReference type="EMBL" id="CAJDYZ010011263">
    <property type="protein sequence ID" value="CAD1479245.1"/>
    <property type="molecule type" value="Genomic_DNA"/>
</dbReference>
<feature type="chain" id="PRO_5027706303" evidence="1">
    <location>
        <begin position="22"/>
        <end position="51"/>
    </location>
</feature>
<reference evidence="2" key="1">
    <citation type="submission" date="2020-07" db="EMBL/GenBank/DDBJ databases">
        <authorList>
            <person name="Nazaruddin N."/>
        </authorList>
    </citation>
    <scope>NUCLEOTIDE SEQUENCE</scope>
</reference>
<organism evidence="2 3">
    <name type="scientific">Heterotrigona itama</name>
    <dbReference type="NCBI Taxonomy" id="395501"/>
    <lineage>
        <taxon>Eukaryota</taxon>
        <taxon>Metazoa</taxon>
        <taxon>Ecdysozoa</taxon>
        <taxon>Arthropoda</taxon>
        <taxon>Hexapoda</taxon>
        <taxon>Insecta</taxon>
        <taxon>Pterygota</taxon>
        <taxon>Neoptera</taxon>
        <taxon>Endopterygota</taxon>
        <taxon>Hymenoptera</taxon>
        <taxon>Apocrita</taxon>
        <taxon>Aculeata</taxon>
        <taxon>Apoidea</taxon>
        <taxon>Anthophila</taxon>
        <taxon>Apidae</taxon>
        <taxon>Heterotrigona</taxon>
    </lineage>
</organism>
<protein>
    <submittedName>
        <fullName evidence="2">Uncharacterized protein</fullName>
    </submittedName>
</protein>
<gene>
    <name evidence="2" type="ORF">MHI_LOCUS847625</name>
</gene>
<evidence type="ECO:0000313" key="3">
    <source>
        <dbReference type="Proteomes" id="UP000752696"/>
    </source>
</evidence>
<keyword evidence="1" id="KW-0732">Signal</keyword>
<evidence type="ECO:0000256" key="1">
    <source>
        <dbReference type="SAM" id="SignalP"/>
    </source>
</evidence>
<sequence>MFCKPILGIITFFCLSKSVTTATYRNMSSFAGVHSVAYVTVPTQEVAKKLA</sequence>
<accession>A0A6V7HF45</accession>
<feature type="non-terminal residue" evidence="2">
    <location>
        <position position="51"/>
    </location>
</feature>
<dbReference type="Proteomes" id="UP000752696">
    <property type="component" value="Unassembled WGS sequence"/>
</dbReference>
<comment type="caution">
    <text evidence="2">The sequence shown here is derived from an EMBL/GenBank/DDBJ whole genome shotgun (WGS) entry which is preliminary data.</text>
</comment>
<dbReference type="OrthoDB" id="2017693at2759"/>
<name>A0A6V7HF45_9HYME</name>
<dbReference type="AlphaFoldDB" id="A0A6V7HF45"/>